<proteinExistence type="predicted"/>
<dbReference type="EMBL" id="JBHUKY010000077">
    <property type="protein sequence ID" value="MFD2413761.1"/>
    <property type="molecule type" value="Genomic_DNA"/>
</dbReference>
<organism evidence="1 2">
    <name type="scientific">Paenibacillus rhizoplanae</name>
    <dbReference type="NCBI Taxonomy" id="1917181"/>
    <lineage>
        <taxon>Bacteria</taxon>
        <taxon>Bacillati</taxon>
        <taxon>Bacillota</taxon>
        <taxon>Bacilli</taxon>
        <taxon>Bacillales</taxon>
        <taxon>Paenibacillaceae</taxon>
        <taxon>Paenibacillus</taxon>
    </lineage>
</organism>
<name>A0ABW5FFU0_9BACL</name>
<gene>
    <name evidence="1" type="ORF">ACFSX3_28225</name>
</gene>
<accession>A0ABW5FFU0</accession>
<sequence>MDKLRLDNIDNIDSLTNMLKLAFSNEDWHNMILIADRLYEESSILYYYQLNQPSSKSSHDRPLIYYLGFSQLCKGEAYQKLKRYSESRDCILKYKDLSWVKGVDEKDKFIIKDFSIFALGNTYTIDLMEGKEYVLKEYVQYLKQYPREIIAGMVTIFECAIKKNLPIEWVLTDLSDELNTIETNPENTTTARYFTEYLCLFSLYKLKQEEYYDAVEKNLEALASSVILCDNTAFKKLVALFETLREFARSEQVIRYQTQLKNILEGVLMDEKDISLISIHSGNND</sequence>
<keyword evidence="2" id="KW-1185">Reference proteome</keyword>
<evidence type="ECO:0000313" key="1">
    <source>
        <dbReference type="EMBL" id="MFD2413761.1"/>
    </source>
</evidence>
<comment type="caution">
    <text evidence="1">The sequence shown here is derived from an EMBL/GenBank/DDBJ whole genome shotgun (WGS) entry which is preliminary data.</text>
</comment>
<reference evidence="2" key="1">
    <citation type="journal article" date="2019" name="Int. J. Syst. Evol. Microbiol.">
        <title>The Global Catalogue of Microorganisms (GCM) 10K type strain sequencing project: providing services to taxonomists for standard genome sequencing and annotation.</title>
        <authorList>
            <consortium name="The Broad Institute Genomics Platform"/>
            <consortium name="The Broad Institute Genome Sequencing Center for Infectious Disease"/>
            <person name="Wu L."/>
            <person name="Ma J."/>
        </authorList>
    </citation>
    <scope>NUCLEOTIDE SEQUENCE [LARGE SCALE GENOMIC DNA]</scope>
    <source>
        <strain evidence="2">CCM 8725</strain>
    </source>
</reference>
<evidence type="ECO:0008006" key="3">
    <source>
        <dbReference type="Google" id="ProtNLM"/>
    </source>
</evidence>
<evidence type="ECO:0000313" key="2">
    <source>
        <dbReference type="Proteomes" id="UP001597448"/>
    </source>
</evidence>
<dbReference type="Proteomes" id="UP001597448">
    <property type="component" value="Unassembled WGS sequence"/>
</dbReference>
<dbReference type="RefSeq" id="WP_209992582.1">
    <property type="nucleotide sequence ID" value="NZ_JBHUKY010000077.1"/>
</dbReference>
<protein>
    <recommendedName>
        <fullName evidence="3">DNA-binding protein</fullName>
    </recommendedName>
</protein>